<evidence type="ECO:0000256" key="7">
    <source>
        <dbReference type="ARBA" id="ARBA00022840"/>
    </source>
</evidence>
<sequence>MPDRFDPRRAGTLVKAARTDRHMSQAELARAAGMSQPHVAAIESGRRIISAEVLERLLREADYRPSLALEEHADAIVERATRHGLHDLRVFGSIATGSDHFTSDIDLLVRLSSGRSYFDLAMFQNEVEKLTGFPVDVIVDDANRPSFLVDAPMVAL</sequence>
<evidence type="ECO:0000313" key="12">
    <source>
        <dbReference type="Proteomes" id="UP000285970"/>
    </source>
</evidence>
<accession>A0A3S3MFJ4</accession>
<evidence type="ECO:0000256" key="3">
    <source>
        <dbReference type="ARBA" id="ARBA00022679"/>
    </source>
</evidence>
<dbReference type="CDD" id="cd00093">
    <property type="entry name" value="HTH_XRE"/>
    <property type="match status" value="1"/>
</dbReference>
<dbReference type="OrthoDB" id="9803128at2"/>
<comment type="caution">
    <text evidence="11">The sequence shown here is derived from an EMBL/GenBank/DDBJ whole genome shotgun (WGS) entry which is preliminary data.</text>
</comment>
<dbReference type="Pfam" id="PF01381">
    <property type="entry name" value="HTH_3"/>
    <property type="match status" value="1"/>
</dbReference>
<comment type="similarity">
    <text evidence="9">Belongs to the MntA antitoxin family.</text>
</comment>
<keyword evidence="4" id="KW-0548">Nucleotidyltransferase</keyword>
<evidence type="ECO:0000256" key="8">
    <source>
        <dbReference type="ARBA" id="ARBA00022842"/>
    </source>
</evidence>
<dbReference type="Gene3D" id="3.30.460.10">
    <property type="entry name" value="Beta Polymerase, domain 2"/>
    <property type="match status" value="1"/>
</dbReference>
<dbReference type="InterPro" id="IPR043519">
    <property type="entry name" value="NT_sf"/>
</dbReference>
<dbReference type="Pfam" id="PF01909">
    <property type="entry name" value="NTP_transf_2"/>
    <property type="match status" value="1"/>
</dbReference>
<proteinExistence type="inferred from homology"/>
<gene>
    <name evidence="11" type="ORF">D8Y23_03170</name>
</gene>
<dbReference type="Proteomes" id="UP000285970">
    <property type="component" value="Unassembled WGS sequence"/>
</dbReference>
<evidence type="ECO:0000256" key="1">
    <source>
        <dbReference type="ARBA" id="ARBA00001946"/>
    </source>
</evidence>
<name>A0A3S3MFJ4_9MICO</name>
<evidence type="ECO:0000256" key="6">
    <source>
        <dbReference type="ARBA" id="ARBA00022741"/>
    </source>
</evidence>
<feature type="domain" description="HTH cro/C1-type" evidence="10">
    <location>
        <begin position="14"/>
        <end position="57"/>
    </location>
</feature>
<dbReference type="GO" id="GO:0016779">
    <property type="term" value="F:nucleotidyltransferase activity"/>
    <property type="evidence" value="ECO:0007669"/>
    <property type="project" value="UniProtKB-KW"/>
</dbReference>
<evidence type="ECO:0000256" key="9">
    <source>
        <dbReference type="ARBA" id="ARBA00038276"/>
    </source>
</evidence>
<evidence type="ECO:0000256" key="4">
    <source>
        <dbReference type="ARBA" id="ARBA00022695"/>
    </source>
</evidence>
<evidence type="ECO:0000259" key="10">
    <source>
        <dbReference type="PROSITE" id="PS50943"/>
    </source>
</evidence>
<dbReference type="InterPro" id="IPR002934">
    <property type="entry name" value="Polymerase_NTP_transf_dom"/>
</dbReference>
<evidence type="ECO:0000256" key="2">
    <source>
        <dbReference type="ARBA" id="ARBA00022649"/>
    </source>
</evidence>
<evidence type="ECO:0000313" key="11">
    <source>
        <dbReference type="EMBL" id="RWR21789.1"/>
    </source>
</evidence>
<reference evidence="11 12" key="1">
    <citation type="journal article" date="2018" name="Front. Microbiol.">
        <title>Novel Insights Into Bacterial Dimethylsulfoniopropionate Catabolism in the East China Sea.</title>
        <authorList>
            <person name="Liu J."/>
            <person name="Liu J."/>
            <person name="Zhang S.H."/>
            <person name="Liang J."/>
            <person name="Lin H."/>
            <person name="Song D."/>
            <person name="Yang G.P."/>
            <person name="Todd J.D."/>
            <person name="Zhang X.H."/>
        </authorList>
    </citation>
    <scope>NUCLEOTIDE SEQUENCE [LARGE SCALE GENOMIC DNA]</scope>
    <source>
        <strain evidence="11 12">ZYFD042</strain>
    </source>
</reference>
<dbReference type="Gene3D" id="1.10.260.40">
    <property type="entry name" value="lambda repressor-like DNA-binding domains"/>
    <property type="match status" value="1"/>
</dbReference>
<keyword evidence="3" id="KW-0808">Transferase</keyword>
<dbReference type="PANTHER" id="PTHR33571:SF12">
    <property type="entry name" value="BSL3053 PROTEIN"/>
    <property type="match status" value="1"/>
</dbReference>
<dbReference type="GO" id="GO:0003677">
    <property type="term" value="F:DNA binding"/>
    <property type="evidence" value="ECO:0007669"/>
    <property type="project" value="InterPro"/>
</dbReference>
<dbReference type="AlphaFoldDB" id="A0A3S3MFJ4"/>
<protein>
    <submittedName>
        <fullName evidence="11">XRE family transcriptional regulator</fullName>
    </submittedName>
</protein>
<dbReference type="SUPFAM" id="SSF47413">
    <property type="entry name" value="lambda repressor-like DNA-binding domains"/>
    <property type="match status" value="1"/>
</dbReference>
<comment type="cofactor">
    <cofactor evidence="1">
        <name>Mg(2+)</name>
        <dbReference type="ChEBI" id="CHEBI:18420"/>
    </cofactor>
</comment>
<dbReference type="InterPro" id="IPR010982">
    <property type="entry name" value="Lambda_DNA-bd_dom_sf"/>
</dbReference>
<keyword evidence="7" id="KW-0067">ATP-binding</keyword>
<dbReference type="CDD" id="cd05403">
    <property type="entry name" value="NT_KNTase_like"/>
    <property type="match status" value="1"/>
</dbReference>
<dbReference type="SMART" id="SM00530">
    <property type="entry name" value="HTH_XRE"/>
    <property type="match status" value="1"/>
</dbReference>
<evidence type="ECO:0000256" key="5">
    <source>
        <dbReference type="ARBA" id="ARBA00022723"/>
    </source>
</evidence>
<dbReference type="PANTHER" id="PTHR33571">
    <property type="entry name" value="SSL8005 PROTEIN"/>
    <property type="match status" value="1"/>
</dbReference>
<dbReference type="InterPro" id="IPR052038">
    <property type="entry name" value="Type-VII_TA_antitoxin"/>
</dbReference>
<dbReference type="RefSeq" id="WP_128216726.1">
    <property type="nucleotide sequence ID" value="NZ_RBZY01000008.1"/>
</dbReference>
<organism evidence="11 12">
    <name type="scientific">Microbacterium enclense</name>
    <dbReference type="NCBI Taxonomy" id="993073"/>
    <lineage>
        <taxon>Bacteria</taxon>
        <taxon>Bacillati</taxon>
        <taxon>Actinomycetota</taxon>
        <taxon>Actinomycetes</taxon>
        <taxon>Micrococcales</taxon>
        <taxon>Microbacteriaceae</taxon>
        <taxon>Microbacterium</taxon>
    </lineage>
</organism>
<dbReference type="SUPFAM" id="SSF81301">
    <property type="entry name" value="Nucleotidyltransferase"/>
    <property type="match status" value="1"/>
</dbReference>
<dbReference type="InterPro" id="IPR001387">
    <property type="entry name" value="Cro/C1-type_HTH"/>
</dbReference>
<dbReference type="GO" id="GO:0046872">
    <property type="term" value="F:metal ion binding"/>
    <property type="evidence" value="ECO:0007669"/>
    <property type="project" value="UniProtKB-KW"/>
</dbReference>
<keyword evidence="5" id="KW-0479">Metal-binding</keyword>
<dbReference type="EMBL" id="RBZY01000008">
    <property type="protein sequence ID" value="RWR21789.1"/>
    <property type="molecule type" value="Genomic_DNA"/>
</dbReference>
<keyword evidence="2" id="KW-1277">Toxin-antitoxin system</keyword>
<dbReference type="GO" id="GO:0005524">
    <property type="term" value="F:ATP binding"/>
    <property type="evidence" value="ECO:0007669"/>
    <property type="project" value="UniProtKB-KW"/>
</dbReference>
<keyword evidence="6" id="KW-0547">Nucleotide-binding</keyword>
<dbReference type="PROSITE" id="PS50943">
    <property type="entry name" value="HTH_CROC1"/>
    <property type="match status" value="1"/>
</dbReference>
<keyword evidence="8" id="KW-0460">Magnesium</keyword>